<reference evidence="1 2" key="1">
    <citation type="submission" date="2017-05" db="EMBL/GenBank/DDBJ databases">
        <authorList>
            <person name="Varghese N."/>
            <person name="Submissions S."/>
        </authorList>
    </citation>
    <scope>NUCLEOTIDE SEQUENCE [LARGE SCALE GENOMIC DNA]</scope>
    <source>
        <strain evidence="1 2">DSM 45474</strain>
    </source>
</reference>
<protein>
    <submittedName>
        <fullName evidence="1">Uncharacterized protein</fullName>
    </submittedName>
</protein>
<name>A0A521FIH4_9BACL</name>
<accession>A0A521FIH4</accession>
<organism evidence="1 2">
    <name type="scientific">Melghirimyces algeriensis</name>
    <dbReference type="NCBI Taxonomy" id="910412"/>
    <lineage>
        <taxon>Bacteria</taxon>
        <taxon>Bacillati</taxon>
        <taxon>Bacillota</taxon>
        <taxon>Bacilli</taxon>
        <taxon>Bacillales</taxon>
        <taxon>Thermoactinomycetaceae</taxon>
        <taxon>Melghirimyces</taxon>
    </lineage>
</organism>
<dbReference type="RefSeq" id="WP_142506890.1">
    <property type="nucleotide sequence ID" value="NZ_FXTI01000021.1"/>
</dbReference>
<dbReference type="Proteomes" id="UP000315636">
    <property type="component" value="Unassembled WGS sequence"/>
</dbReference>
<evidence type="ECO:0000313" key="1">
    <source>
        <dbReference type="EMBL" id="SMO95945.1"/>
    </source>
</evidence>
<sequence>MNLLRDWVRMAEFPYQKEKRYLELVEEFWALTKERLEGKISLERKREIGSRIAKINQEARG</sequence>
<dbReference type="AlphaFoldDB" id="A0A521FIH4"/>
<keyword evidence="2" id="KW-1185">Reference proteome</keyword>
<dbReference type="EMBL" id="FXTI01000021">
    <property type="protein sequence ID" value="SMO95945.1"/>
    <property type="molecule type" value="Genomic_DNA"/>
</dbReference>
<gene>
    <name evidence="1" type="ORF">SAMN06264849_1216</name>
</gene>
<proteinExistence type="predicted"/>
<evidence type="ECO:0000313" key="2">
    <source>
        <dbReference type="Proteomes" id="UP000315636"/>
    </source>
</evidence>